<feature type="region of interest" description="Disordered" evidence="1">
    <location>
        <begin position="19"/>
        <end position="78"/>
    </location>
</feature>
<gene>
    <name evidence="2" type="ORF">SDC9_191684</name>
</gene>
<name>A0A645I9M2_9ZZZZ</name>
<evidence type="ECO:0000256" key="1">
    <source>
        <dbReference type="SAM" id="MobiDB-lite"/>
    </source>
</evidence>
<dbReference type="AlphaFoldDB" id="A0A645I9M2"/>
<comment type="caution">
    <text evidence="2">The sequence shown here is derived from an EMBL/GenBank/DDBJ whole genome shotgun (WGS) entry which is preliminary data.</text>
</comment>
<organism evidence="2">
    <name type="scientific">bioreactor metagenome</name>
    <dbReference type="NCBI Taxonomy" id="1076179"/>
    <lineage>
        <taxon>unclassified sequences</taxon>
        <taxon>metagenomes</taxon>
        <taxon>ecological metagenomes</taxon>
    </lineage>
</organism>
<accession>A0A645I9M2</accession>
<dbReference type="EMBL" id="VSSQ01102999">
    <property type="protein sequence ID" value="MPN44123.1"/>
    <property type="molecule type" value="Genomic_DNA"/>
</dbReference>
<protein>
    <submittedName>
        <fullName evidence="2">Uncharacterized protein</fullName>
    </submittedName>
</protein>
<feature type="compositionally biased region" description="Polar residues" evidence="1">
    <location>
        <begin position="48"/>
        <end position="57"/>
    </location>
</feature>
<sequence>MEKHLPEAMGYYRGAKVQHGLGNPIKYTPPPQTQKADQPKTQPKKQDSGQSQSSLADSKNTKKQTKKSSGKQTKRYYE</sequence>
<evidence type="ECO:0000313" key="2">
    <source>
        <dbReference type="EMBL" id="MPN44123.1"/>
    </source>
</evidence>
<reference evidence="2" key="1">
    <citation type="submission" date="2019-08" db="EMBL/GenBank/DDBJ databases">
        <authorList>
            <person name="Kucharzyk K."/>
            <person name="Murdoch R.W."/>
            <person name="Higgins S."/>
            <person name="Loffler F."/>
        </authorList>
    </citation>
    <scope>NUCLEOTIDE SEQUENCE</scope>
</reference>
<proteinExistence type="predicted"/>
<feature type="compositionally biased region" description="Basic residues" evidence="1">
    <location>
        <begin position="61"/>
        <end position="78"/>
    </location>
</feature>